<dbReference type="PANTHER" id="PTHR10353">
    <property type="entry name" value="GLYCOSYL HYDROLASE"/>
    <property type="match status" value="1"/>
</dbReference>
<dbReference type="EMBL" id="GBUH01000009">
    <property type="protein sequence ID" value="JAO03633.1"/>
    <property type="molecule type" value="mRNA"/>
</dbReference>
<evidence type="ECO:0000313" key="7">
    <source>
        <dbReference type="EMBL" id="JAO03633.1"/>
    </source>
</evidence>
<dbReference type="GO" id="GO:0005975">
    <property type="term" value="P:carbohydrate metabolic process"/>
    <property type="evidence" value="ECO:0007669"/>
    <property type="project" value="InterPro"/>
</dbReference>
<accession>A0A0S7EFJ7</accession>
<dbReference type="AlphaFoldDB" id="A0A0S7EFJ7"/>
<dbReference type="PRINTS" id="PR00131">
    <property type="entry name" value="GLHYDRLASE1"/>
</dbReference>
<dbReference type="GO" id="GO:0008422">
    <property type="term" value="F:beta-glucosidase activity"/>
    <property type="evidence" value="ECO:0007669"/>
    <property type="project" value="TreeGrafter"/>
</dbReference>
<dbReference type="Pfam" id="PF00232">
    <property type="entry name" value="Glyco_hydro_1"/>
    <property type="match status" value="1"/>
</dbReference>
<keyword evidence="4" id="KW-0326">Glycosidase</keyword>
<keyword evidence="3 7" id="KW-0378">Hydrolase</keyword>
<dbReference type="SUPFAM" id="SSF51445">
    <property type="entry name" value="(Trans)glycosidases"/>
    <property type="match status" value="1"/>
</dbReference>
<proteinExistence type="evidence at transcript level"/>
<evidence type="ECO:0000256" key="2">
    <source>
        <dbReference type="ARBA" id="ARBA00012744"/>
    </source>
</evidence>
<name>A0A0S7EFJ7_CHRPP</name>
<evidence type="ECO:0000256" key="5">
    <source>
        <dbReference type="PROSITE-ProRule" id="PRU10055"/>
    </source>
</evidence>
<dbReference type="Gene3D" id="3.20.20.80">
    <property type="entry name" value="Glycosidases"/>
    <property type="match status" value="1"/>
</dbReference>
<organism evidence="7">
    <name type="scientific">Chrysomela populi</name>
    <name type="common">Poplar leaf beetle</name>
    <name type="synonym">Melasoma populi</name>
    <dbReference type="NCBI Taxonomy" id="154003"/>
    <lineage>
        <taxon>Eukaryota</taxon>
        <taxon>Metazoa</taxon>
        <taxon>Ecdysozoa</taxon>
        <taxon>Arthropoda</taxon>
        <taxon>Hexapoda</taxon>
        <taxon>Insecta</taxon>
        <taxon>Pterygota</taxon>
        <taxon>Neoptera</taxon>
        <taxon>Endopterygota</taxon>
        <taxon>Coleoptera</taxon>
        <taxon>Polyphaga</taxon>
        <taxon>Cucujiformia</taxon>
        <taxon>Chrysomeloidea</taxon>
        <taxon>Chrysomelidae</taxon>
        <taxon>Chrysomelinae</taxon>
        <taxon>Chrysomelini</taxon>
        <taxon>Chrysomela</taxon>
    </lineage>
</organism>
<dbReference type="InterPro" id="IPR018120">
    <property type="entry name" value="Glyco_hydro_1_AS"/>
</dbReference>
<evidence type="ECO:0000256" key="1">
    <source>
        <dbReference type="ARBA" id="ARBA00010838"/>
    </source>
</evidence>
<evidence type="ECO:0000256" key="6">
    <source>
        <dbReference type="RuleBase" id="RU003690"/>
    </source>
</evidence>
<evidence type="ECO:0000256" key="4">
    <source>
        <dbReference type="ARBA" id="ARBA00023295"/>
    </source>
</evidence>
<protein>
    <recommendedName>
        <fullName evidence="2">beta-glucosidase</fullName>
        <ecNumber evidence="2">3.2.1.21</ecNumber>
    </recommendedName>
</protein>
<dbReference type="InterPro" id="IPR017853">
    <property type="entry name" value="GH"/>
</dbReference>
<evidence type="ECO:0000256" key="3">
    <source>
        <dbReference type="ARBA" id="ARBA00022801"/>
    </source>
</evidence>
<sequence length="406" mass="47075">MGMHHYRFSISWPRILPTGYANKINAKGVEYYQSIVSECLRHGIIPVATIYHWDMPVAIQDLGGFMNPDIVPHFVNYARVVIRSLPGVGVWNTMNEPKLVCTRGYGEGAFAPGIQNSGYGEYQCAYVLVLAHAAIYRMYKKEFPHYKAKMSIVIDGEWNEPASKKIQDIEAAERRNQFEFGLYANPIFNGDWPQVVIDRVEEKSAMENYLSSRLPRFTRKQIEFVKGTFDFLGFNNYWTHIVADAEESSSEGPPSYVNDIRVVFKDDPKWKVASCGFNIVPWGIRKMLKWCKDNYNNPPIFITENGVCDNGTSLIDFERIQFFQDYLGEVLNAIYEDGVNVYAYTAWSLIDNFEWLQGYSAHYGFYHIDFEDPERKRIPKKSARYYRDICVRGELPKRENLKSYLN</sequence>
<feature type="active site" description="Nucleophile" evidence="5">
    <location>
        <position position="304"/>
    </location>
</feature>
<reference evidence="7" key="1">
    <citation type="submission" date="2014-10" db="EMBL/GenBank/DDBJ databases">
        <title>Glandular beta-glucosidases in juvenile Chrysomelina leaf beetles support the evolution of a host-plant-dependent chemical defence.</title>
        <authorList>
            <person name="Rahfeld P."/>
        </authorList>
    </citation>
    <scope>NUCLEOTIDE SEQUENCE</scope>
</reference>
<dbReference type="PANTHER" id="PTHR10353:SF36">
    <property type="entry name" value="LP05116P"/>
    <property type="match status" value="1"/>
</dbReference>
<dbReference type="PROSITE" id="PS00572">
    <property type="entry name" value="GLYCOSYL_HYDROL_F1_1"/>
    <property type="match status" value="1"/>
</dbReference>
<dbReference type="InterPro" id="IPR001360">
    <property type="entry name" value="Glyco_hydro_1"/>
</dbReference>
<dbReference type="EC" id="3.2.1.21" evidence="2"/>
<comment type="similarity">
    <text evidence="1 6">Belongs to the glycosyl hydrolase 1 family.</text>
</comment>